<dbReference type="InterPro" id="IPR036396">
    <property type="entry name" value="Cyt_P450_sf"/>
</dbReference>
<dbReference type="AlphaFoldDB" id="A0A914A4C7"/>
<protein>
    <recommendedName>
        <fullName evidence="12">Cytochrome P450</fullName>
    </recommendedName>
</protein>
<dbReference type="GeneID" id="119729962"/>
<dbReference type="PRINTS" id="PR00385">
    <property type="entry name" value="P450"/>
</dbReference>
<keyword evidence="11" id="KW-1185">Reference proteome</keyword>
<proteinExistence type="inferred from homology"/>
<dbReference type="SUPFAM" id="SSF48264">
    <property type="entry name" value="Cytochrome P450"/>
    <property type="match status" value="1"/>
</dbReference>
<dbReference type="GO" id="GO:0020037">
    <property type="term" value="F:heme binding"/>
    <property type="evidence" value="ECO:0007669"/>
    <property type="project" value="InterPro"/>
</dbReference>
<keyword evidence="4 8" id="KW-0560">Oxidoreductase</keyword>
<dbReference type="InterPro" id="IPR002401">
    <property type="entry name" value="Cyt_P450_E_grp-I"/>
</dbReference>
<dbReference type="PANTHER" id="PTHR24300:SF417">
    <property type="entry name" value="CYTOCHROME P450 508B1-RELATED"/>
    <property type="match status" value="1"/>
</dbReference>
<evidence type="ECO:0000313" key="10">
    <source>
        <dbReference type="EnsemblMetazoa" id="XP_038058683.1"/>
    </source>
</evidence>
<dbReference type="PRINTS" id="PR00463">
    <property type="entry name" value="EP450I"/>
</dbReference>
<sequence>MSLLQNMSWFLDVRTVLVCMVVLLALRWFLGRPKNLPPGPWGFPLIGSVPAIVREIRRGVEPHDIFMRYAAKYGPMFRLKVFNKTVVVLNDFASVKEAFQHPQLQDRPKVLFTELFDTEGVAAASGEKWIELRRFCLTVLRSFGVGKTSFEEKIGTEAEELMKEMSAFNGKPFDPKPLLGNAVSNVICSVIFGKRYEYTDGEFKKLLSMLGENVKLLGSGGALVFFPALRHVPFMSTDKLVANIKAILTFLINNIDNHRAAFDTDNLNDFIDVYLMEMKNNQTKLRKGNESKHGHITEHSFAGTVANLFAAGSETTATTLQWALLYMTVYPDIQQRVQAEIDAVVGRNRLPRMADKPELNFTRAVIWEVQRLSLVVPLGVAHAAASDTQFHGSMIPKGALLVPNLWAVAHDPKVWSDPDQFQPERFLNDKGEAVQAEELIPFSVGRRSCIGEHLAKMELLVFFSFFLHQFTFKKPDDSPTLSLKGRGGLTHSPKEFKICAIKRD</sequence>
<keyword evidence="7 8" id="KW-0349">Heme</keyword>
<dbReference type="GO" id="GO:0016705">
    <property type="term" value="F:oxidoreductase activity, acting on paired donors, with incorporation or reduction of molecular oxygen"/>
    <property type="evidence" value="ECO:0007669"/>
    <property type="project" value="InterPro"/>
</dbReference>
<dbReference type="Pfam" id="PF00067">
    <property type="entry name" value="p450"/>
    <property type="match status" value="1"/>
</dbReference>
<evidence type="ECO:0000256" key="7">
    <source>
        <dbReference type="PIRSR" id="PIRSR602401-1"/>
    </source>
</evidence>
<evidence type="ECO:0000256" key="2">
    <source>
        <dbReference type="ARBA" id="ARBA00010617"/>
    </source>
</evidence>
<evidence type="ECO:0000256" key="3">
    <source>
        <dbReference type="ARBA" id="ARBA00022723"/>
    </source>
</evidence>
<dbReference type="Gene3D" id="1.10.630.10">
    <property type="entry name" value="Cytochrome P450"/>
    <property type="match status" value="1"/>
</dbReference>
<dbReference type="Proteomes" id="UP000887568">
    <property type="component" value="Unplaced"/>
</dbReference>
<evidence type="ECO:0000313" key="11">
    <source>
        <dbReference type="Proteomes" id="UP000887568"/>
    </source>
</evidence>
<evidence type="ECO:0000256" key="5">
    <source>
        <dbReference type="ARBA" id="ARBA00023004"/>
    </source>
</evidence>
<keyword evidence="5 7" id="KW-0408">Iron</keyword>
<comment type="subcellular location">
    <subcellularLocation>
        <location evidence="1">Membrane</location>
    </subcellularLocation>
</comment>
<keyword evidence="8" id="KW-0503">Monooxygenase</keyword>
<dbReference type="OMA" id="YTDYIPL"/>
<keyword evidence="3 7" id="KW-0479">Metal-binding</keyword>
<keyword evidence="9" id="KW-0812">Transmembrane</keyword>
<evidence type="ECO:0008006" key="12">
    <source>
        <dbReference type="Google" id="ProtNLM"/>
    </source>
</evidence>
<dbReference type="InterPro" id="IPR050182">
    <property type="entry name" value="Cytochrome_P450_fam2"/>
</dbReference>
<dbReference type="OrthoDB" id="2789670at2759"/>
<organism evidence="10 11">
    <name type="scientific">Patiria miniata</name>
    <name type="common">Bat star</name>
    <name type="synonym">Asterina miniata</name>
    <dbReference type="NCBI Taxonomy" id="46514"/>
    <lineage>
        <taxon>Eukaryota</taxon>
        <taxon>Metazoa</taxon>
        <taxon>Echinodermata</taxon>
        <taxon>Eleutherozoa</taxon>
        <taxon>Asterozoa</taxon>
        <taxon>Asteroidea</taxon>
        <taxon>Valvatacea</taxon>
        <taxon>Valvatida</taxon>
        <taxon>Asterinidae</taxon>
        <taxon>Patiria</taxon>
    </lineage>
</organism>
<evidence type="ECO:0000256" key="6">
    <source>
        <dbReference type="ARBA" id="ARBA00023136"/>
    </source>
</evidence>
<comment type="similarity">
    <text evidence="2 8">Belongs to the cytochrome P450 family.</text>
</comment>
<dbReference type="RefSeq" id="XP_038058683.1">
    <property type="nucleotide sequence ID" value="XM_038202755.1"/>
</dbReference>
<dbReference type="GO" id="GO:0005506">
    <property type="term" value="F:iron ion binding"/>
    <property type="evidence" value="ECO:0007669"/>
    <property type="project" value="InterPro"/>
</dbReference>
<dbReference type="PROSITE" id="PS00086">
    <property type="entry name" value="CYTOCHROME_P450"/>
    <property type="match status" value="1"/>
</dbReference>
<name>A0A914A4C7_PATMI</name>
<evidence type="ECO:0000256" key="8">
    <source>
        <dbReference type="RuleBase" id="RU000461"/>
    </source>
</evidence>
<dbReference type="InterPro" id="IPR001128">
    <property type="entry name" value="Cyt_P450"/>
</dbReference>
<feature type="binding site" description="axial binding residue" evidence="7">
    <location>
        <position position="449"/>
    </location>
    <ligand>
        <name>heme</name>
        <dbReference type="ChEBI" id="CHEBI:30413"/>
    </ligand>
    <ligandPart>
        <name>Fe</name>
        <dbReference type="ChEBI" id="CHEBI:18248"/>
    </ligandPart>
</feature>
<dbReference type="EnsemblMetazoa" id="XM_038202755.1">
    <property type="protein sequence ID" value="XP_038058683.1"/>
    <property type="gene ID" value="LOC119729962"/>
</dbReference>
<feature type="transmembrane region" description="Helical" evidence="9">
    <location>
        <begin position="9"/>
        <end position="30"/>
    </location>
</feature>
<comment type="cofactor">
    <cofactor evidence="7">
        <name>heme</name>
        <dbReference type="ChEBI" id="CHEBI:30413"/>
    </cofactor>
</comment>
<dbReference type="GO" id="GO:0016020">
    <property type="term" value="C:membrane"/>
    <property type="evidence" value="ECO:0007669"/>
    <property type="project" value="UniProtKB-SubCell"/>
</dbReference>
<evidence type="ECO:0000256" key="1">
    <source>
        <dbReference type="ARBA" id="ARBA00004370"/>
    </source>
</evidence>
<dbReference type="InterPro" id="IPR017972">
    <property type="entry name" value="Cyt_P450_CS"/>
</dbReference>
<reference evidence="10" key="1">
    <citation type="submission" date="2022-11" db="UniProtKB">
        <authorList>
            <consortium name="EnsemblMetazoa"/>
        </authorList>
    </citation>
    <scope>IDENTIFICATION</scope>
</reference>
<keyword evidence="9" id="KW-1133">Transmembrane helix</keyword>
<keyword evidence="6 9" id="KW-0472">Membrane</keyword>
<dbReference type="GO" id="GO:0004497">
    <property type="term" value="F:monooxygenase activity"/>
    <property type="evidence" value="ECO:0007669"/>
    <property type="project" value="UniProtKB-KW"/>
</dbReference>
<dbReference type="FunFam" id="1.10.630.10:FF:000004">
    <property type="entry name" value="cytochrome P450 2D15 isoform X1"/>
    <property type="match status" value="1"/>
</dbReference>
<dbReference type="PANTHER" id="PTHR24300">
    <property type="entry name" value="CYTOCHROME P450 508A4-RELATED"/>
    <property type="match status" value="1"/>
</dbReference>
<evidence type="ECO:0000256" key="4">
    <source>
        <dbReference type="ARBA" id="ARBA00023002"/>
    </source>
</evidence>
<accession>A0A914A4C7</accession>
<evidence type="ECO:0000256" key="9">
    <source>
        <dbReference type="SAM" id="Phobius"/>
    </source>
</evidence>